<proteinExistence type="predicted"/>
<name>A0A0A8YM70_ARUDO</name>
<protein>
    <submittedName>
        <fullName evidence="2">Uncharacterized protein</fullName>
    </submittedName>
</protein>
<dbReference type="AlphaFoldDB" id="A0A0A8YM70"/>
<evidence type="ECO:0000313" key="2">
    <source>
        <dbReference type="EMBL" id="JAD26150.1"/>
    </source>
</evidence>
<accession>A0A0A8YM70</accession>
<evidence type="ECO:0000256" key="1">
    <source>
        <dbReference type="SAM" id="MobiDB-lite"/>
    </source>
</evidence>
<feature type="region of interest" description="Disordered" evidence="1">
    <location>
        <begin position="83"/>
        <end position="111"/>
    </location>
</feature>
<reference evidence="2" key="2">
    <citation type="journal article" date="2015" name="Data Brief">
        <title>Shoot transcriptome of the giant reed, Arundo donax.</title>
        <authorList>
            <person name="Barrero R.A."/>
            <person name="Guerrero F.D."/>
            <person name="Moolhuijzen P."/>
            <person name="Goolsby J.A."/>
            <person name="Tidwell J."/>
            <person name="Bellgard S.E."/>
            <person name="Bellgard M.I."/>
        </authorList>
    </citation>
    <scope>NUCLEOTIDE SEQUENCE</scope>
    <source>
        <tissue evidence="2">Shoot tissue taken approximately 20 cm above the soil surface</tissue>
    </source>
</reference>
<sequence length="151" mass="16171">MYLNRSNGTAKARIVLDGAKFQFPELIIEAEPWSLTIQEIFAGPSLSTAFIPQHDLIFSWSPTTFIHCQMARAELVTVTSSKSGRYGEGSNRGARGCGGGGGSRLRSSSSAERFTTDTRLFSSSLCETATLGGTMGFVLRRSALVGVCCCC</sequence>
<organism evidence="2">
    <name type="scientific">Arundo donax</name>
    <name type="common">Giant reed</name>
    <name type="synonym">Donax arundinaceus</name>
    <dbReference type="NCBI Taxonomy" id="35708"/>
    <lineage>
        <taxon>Eukaryota</taxon>
        <taxon>Viridiplantae</taxon>
        <taxon>Streptophyta</taxon>
        <taxon>Embryophyta</taxon>
        <taxon>Tracheophyta</taxon>
        <taxon>Spermatophyta</taxon>
        <taxon>Magnoliopsida</taxon>
        <taxon>Liliopsida</taxon>
        <taxon>Poales</taxon>
        <taxon>Poaceae</taxon>
        <taxon>PACMAD clade</taxon>
        <taxon>Arundinoideae</taxon>
        <taxon>Arundineae</taxon>
        <taxon>Arundo</taxon>
    </lineage>
</organism>
<reference evidence="2" key="1">
    <citation type="submission" date="2014-09" db="EMBL/GenBank/DDBJ databases">
        <authorList>
            <person name="Magalhaes I.L.F."/>
            <person name="Oliveira U."/>
            <person name="Santos F.R."/>
            <person name="Vidigal T.H.D.A."/>
            <person name="Brescovit A.D."/>
            <person name="Santos A.J."/>
        </authorList>
    </citation>
    <scope>NUCLEOTIDE SEQUENCE</scope>
    <source>
        <tissue evidence="2">Shoot tissue taken approximately 20 cm above the soil surface</tissue>
    </source>
</reference>
<dbReference type="EMBL" id="GBRH01271745">
    <property type="protein sequence ID" value="JAD26150.1"/>
    <property type="molecule type" value="Transcribed_RNA"/>
</dbReference>